<evidence type="ECO:0000313" key="2">
    <source>
        <dbReference type="EMBL" id="TNN35466.1"/>
    </source>
</evidence>
<evidence type="ECO:0000313" key="3">
    <source>
        <dbReference type="Proteomes" id="UP000314294"/>
    </source>
</evidence>
<keyword evidence="3" id="KW-1185">Reference proteome</keyword>
<sequence length="212" mass="23262">MAPYVDQRESMIRGGTRKVATCQPLAMTCGLKELLLNGNSQEAAVAMFPQLFSCLTVRLGASVGVAAPRDASTKQTASVHVAGWASSRLLTSATRRRATRRRATRRRATRRRASGRRPTVAADALRILLARAQLDEVMKRLDEDRAWDAMKEAASHTAGVTLLARAMAKHAGPRLPAIVEALCPSLNNIYECQRVTVTAFFSEVKDRIIGWF</sequence>
<name>A0A4Z2F2L3_9TELE</name>
<dbReference type="GO" id="GO:0005737">
    <property type="term" value="C:cytoplasm"/>
    <property type="evidence" value="ECO:0007669"/>
    <property type="project" value="TreeGrafter"/>
</dbReference>
<organism evidence="2 3">
    <name type="scientific">Liparis tanakae</name>
    <name type="common">Tanaka's snailfish</name>
    <dbReference type="NCBI Taxonomy" id="230148"/>
    <lineage>
        <taxon>Eukaryota</taxon>
        <taxon>Metazoa</taxon>
        <taxon>Chordata</taxon>
        <taxon>Craniata</taxon>
        <taxon>Vertebrata</taxon>
        <taxon>Euteleostomi</taxon>
        <taxon>Actinopterygii</taxon>
        <taxon>Neopterygii</taxon>
        <taxon>Teleostei</taxon>
        <taxon>Neoteleostei</taxon>
        <taxon>Acanthomorphata</taxon>
        <taxon>Eupercaria</taxon>
        <taxon>Perciformes</taxon>
        <taxon>Cottioidei</taxon>
        <taxon>Cottales</taxon>
        <taxon>Liparidae</taxon>
        <taxon>Liparis</taxon>
    </lineage>
</organism>
<gene>
    <name evidence="2" type="primary">MROH1_2</name>
    <name evidence="2" type="ORF">EYF80_054361</name>
</gene>
<dbReference type="OrthoDB" id="1884734at2759"/>
<dbReference type="EMBL" id="SRLO01001763">
    <property type="protein sequence ID" value="TNN35466.1"/>
    <property type="molecule type" value="Genomic_DNA"/>
</dbReference>
<feature type="compositionally biased region" description="Basic residues" evidence="1">
    <location>
        <begin position="95"/>
        <end position="115"/>
    </location>
</feature>
<protein>
    <submittedName>
        <fullName evidence="2">Maestro heat-like repeat-containing protein family member 1</fullName>
    </submittedName>
</protein>
<accession>A0A4Z2F2L3</accession>
<feature type="region of interest" description="Disordered" evidence="1">
    <location>
        <begin position="95"/>
        <end position="117"/>
    </location>
</feature>
<evidence type="ECO:0000256" key="1">
    <source>
        <dbReference type="SAM" id="MobiDB-lite"/>
    </source>
</evidence>
<proteinExistence type="predicted"/>
<dbReference type="InterPro" id="IPR045206">
    <property type="entry name" value="Maestro_heat-like_prot"/>
</dbReference>
<dbReference type="AlphaFoldDB" id="A0A4Z2F2L3"/>
<dbReference type="Proteomes" id="UP000314294">
    <property type="component" value="Unassembled WGS sequence"/>
</dbReference>
<reference evidence="2 3" key="1">
    <citation type="submission" date="2019-03" db="EMBL/GenBank/DDBJ databases">
        <title>First draft genome of Liparis tanakae, snailfish: a comprehensive survey of snailfish specific genes.</title>
        <authorList>
            <person name="Kim W."/>
            <person name="Song I."/>
            <person name="Jeong J.-H."/>
            <person name="Kim D."/>
            <person name="Kim S."/>
            <person name="Ryu S."/>
            <person name="Song J.Y."/>
            <person name="Lee S.K."/>
        </authorList>
    </citation>
    <scope>NUCLEOTIDE SEQUENCE [LARGE SCALE GENOMIC DNA]</scope>
    <source>
        <tissue evidence="2">Muscle</tissue>
    </source>
</reference>
<dbReference type="PANTHER" id="PTHR23120:SF0">
    <property type="entry name" value="MAESTRO HEAT-LIKE REPEAT FAMILY MEMBER 1"/>
    <property type="match status" value="1"/>
</dbReference>
<comment type="caution">
    <text evidence="2">The sequence shown here is derived from an EMBL/GenBank/DDBJ whole genome shotgun (WGS) entry which is preliminary data.</text>
</comment>
<dbReference type="PANTHER" id="PTHR23120">
    <property type="entry name" value="MAESTRO-RELATED HEAT DOMAIN-CONTAINING"/>
    <property type="match status" value="1"/>
</dbReference>